<dbReference type="AlphaFoldDB" id="A0A6G4A3X8"/>
<dbReference type="InterPro" id="IPR043148">
    <property type="entry name" value="TagF_C"/>
</dbReference>
<proteinExistence type="predicted"/>
<dbReference type="RefSeq" id="WP_163951445.1">
    <property type="nucleotide sequence ID" value="NZ_JAAIKC010000009.1"/>
</dbReference>
<dbReference type="Gene3D" id="3.40.50.12580">
    <property type="match status" value="1"/>
</dbReference>
<sequence>MYGGDEFNAHLLLRYGYTKDFVEWFAPLVYRGVELPLNMLRAYHVFIRDIVDKQRENHNLVERKRKEWGFQSMKEVQVALQRLPDKVRDWGQAKDRNIILMCGQFVDMAISQYSDRKVMLLHSNPYDLRALEGKKLPPGFSVFSVHEQLLQWKMPKDVLISVEEILMNRATSRDSYTAQHEVFSHPRFNEWMRGQTNQALILVKILDDLLVKYPIGMILDHSELIYPGSILALLARKHGLPFINVQNHLTSDASIIPSRATHYAVWGPYMREWLSERGVSGEQIWEIGSLRLENNAKSIGKTREDLLAYYQLPEQRLLITYTTECYVSEINYQLMAWFEQLVKEQPVIVIVKAHPSDRMSYDDYLSDRILLSPHGFDLQEILNASDIVATISSTTALEGAMLGKGILALQPKLPYDYHINYNGYPYHLSKAGAGIIAKSAQELSSEAGRLLQESGYYQQVVDKGQMYLNHTMVMGTESPSERLRRFIDQLRG</sequence>
<organism evidence="1">
    <name type="scientific">Paenibacillus sp. SYP-B3998</name>
    <dbReference type="NCBI Taxonomy" id="2678564"/>
    <lineage>
        <taxon>Bacteria</taxon>
        <taxon>Bacillati</taxon>
        <taxon>Bacillota</taxon>
        <taxon>Bacilli</taxon>
        <taxon>Bacillales</taxon>
        <taxon>Paenibacillaceae</taxon>
        <taxon>Paenibacillus</taxon>
    </lineage>
</organism>
<evidence type="ECO:0000313" key="1">
    <source>
        <dbReference type="EMBL" id="NEW08519.1"/>
    </source>
</evidence>
<dbReference type="EMBL" id="JAAIKC010000009">
    <property type="protein sequence ID" value="NEW08519.1"/>
    <property type="molecule type" value="Genomic_DNA"/>
</dbReference>
<protein>
    <submittedName>
        <fullName evidence="1">Uncharacterized protein</fullName>
    </submittedName>
</protein>
<comment type="caution">
    <text evidence="1">The sequence shown here is derived from an EMBL/GenBank/DDBJ whole genome shotgun (WGS) entry which is preliminary data.</text>
</comment>
<accession>A0A6G4A3X8</accession>
<name>A0A6G4A3X8_9BACL</name>
<dbReference type="SUPFAM" id="SSF53756">
    <property type="entry name" value="UDP-Glycosyltransferase/glycogen phosphorylase"/>
    <property type="match status" value="1"/>
</dbReference>
<gene>
    <name evidence="1" type="ORF">GK047_21200</name>
</gene>
<reference evidence="1" key="1">
    <citation type="submission" date="2020-02" db="EMBL/GenBank/DDBJ databases">
        <authorList>
            <person name="Shen X.-R."/>
            <person name="Zhang Y.-X."/>
        </authorList>
    </citation>
    <scope>NUCLEOTIDE SEQUENCE</scope>
    <source>
        <strain evidence="1">SYP-B3998</strain>
    </source>
</reference>